<dbReference type="Gene3D" id="3.10.450.50">
    <property type="match status" value="1"/>
</dbReference>
<reference evidence="4" key="1">
    <citation type="submission" date="2017-05" db="EMBL/GenBank/DDBJ databases">
        <authorList>
            <person name="Ray J."/>
            <person name="Price M."/>
            <person name="Deutschbauer A."/>
        </authorList>
    </citation>
    <scope>NUCLEOTIDE SEQUENCE [LARGE SCALE GENOMIC DNA]</scope>
    <source>
        <strain evidence="4">DSM 19842</strain>
    </source>
</reference>
<protein>
    <submittedName>
        <fullName evidence="3">DUF4440 domain-containing protein</fullName>
    </submittedName>
</protein>
<sequence>MKNKLYLLLLTVFAAACAQHQTPQQILNPKAAVRQVLAEQAACWSQGDLECYMQGYWQSDSLLFVGSRGLTYGWQQTLDNYKRSYPDPAAMGQLTFDVKEVEELSAETVLVVGKWHLGQEAAKGDLEGHFSVVFRRFAEGWKIIADHSS</sequence>
<dbReference type="Pfam" id="PF14534">
    <property type="entry name" value="DUF4440"/>
    <property type="match status" value="1"/>
</dbReference>
<dbReference type="InterPro" id="IPR032710">
    <property type="entry name" value="NTF2-like_dom_sf"/>
</dbReference>
<dbReference type="PROSITE" id="PS51257">
    <property type="entry name" value="PROKAR_LIPOPROTEIN"/>
    <property type="match status" value="1"/>
</dbReference>
<organism evidence="3 4">
    <name type="scientific">Pontibacter actiniarum</name>
    <dbReference type="NCBI Taxonomy" id="323450"/>
    <lineage>
        <taxon>Bacteria</taxon>
        <taxon>Pseudomonadati</taxon>
        <taxon>Bacteroidota</taxon>
        <taxon>Cytophagia</taxon>
        <taxon>Cytophagales</taxon>
        <taxon>Hymenobacteraceae</taxon>
        <taxon>Pontibacter</taxon>
    </lineage>
</organism>
<dbReference type="InterPro" id="IPR027843">
    <property type="entry name" value="DUF4440"/>
</dbReference>
<dbReference type="SUPFAM" id="SSF54427">
    <property type="entry name" value="NTF2-like"/>
    <property type="match status" value="1"/>
</dbReference>
<feature type="domain" description="DUF4440" evidence="2">
    <location>
        <begin position="33"/>
        <end position="143"/>
    </location>
</feature>
<evidence type="ECO:0000256" key="1">
    <source>
        <dbReference type="SAM" id="SignalP"/>
    </source>
</evidence>
<gene>
    <name evidence="3" type="ORF">CA264_06520</name>
</gene>
<keyword evidence="4" id="KW-1185">Reference proteome</keyword>
<dbReference type="KEGG" id="pact:CA264_06520"/>
<dbReference type="RefSeq" id="WP_025605652.1">
    <property type="nucleotide sequence ID" value="NZ_CP021235.1"/>
</dbReference>
<dbReference type="EMBL" id="CP021235">
    <property type="protein sequence ID" value="ARS35123.1"/>
    <property type="molecule type" value="Genomic_DNA"/>
</dbReference>
<evidence type="ECO:0000259" key="2">
    <source>
        <dbReference type="Pfam" id="PF14534"/>
    </source>
</evidence>
<feature type="chain" id="PRO_5011000915" evidence="1">
    <location>
        <begin position="19"/>
        <end position="149"/>
    </location>
</feature>
<accession>A0A1X9YQH9</accession>
<evidence type="ECO:0000313" key="3">
    <source>
        <dbReference type="EMBL" id="ARS35123.1"/>
    </source>
</evidence>
<dbReference type="AlphaFoldDB" id="A0A1X9YQH9"/>
<dbReference type="OrthoDB" id="120856at2"/>
<keyword evidence="1" id="KW-0732">Signal</keyword>
<dbReference type="STRING" id="709015.GCA_000472485_01307"/>
<name>A0A1X9YQH9_9BACT</name>
<feature type="signal peptide" evidence="1">
    <location>
        <begin position="1"/>
        <end position="18"/>
    </location>
</feature>
<dbReference type="Proteomes" id="UP000266292">
    <property type="component" value="Chromosome"/>
</dbReference>
<proteinExistence type="predicted"/>
<evidence type="ECO:0000313" key="4">
    <source>
        <dbReference type="Proteomes" id="UP000266292"/>
    </source>
</evidence>